<proteinExistence type="predicted"/>
<evidence type="ECO:0000313" key="2">
    <source>
        <dbReference type="EMBL" id="MBW0132480.1"/>
    </source>
</evidence>
<gene>
    <name evidence="2" type="ORF">I4I82_33070</name>
</gene>
<accession>A0ABS6UJR8</accession>
<evidence type="ECO:0000259" key="1">
    <source>
        <dbReference type="Pfam" id="PF01636"/>
    </source>
</evidence>
<organism evidence="2 3">
    <name type="scientific">Pseudonocardia oceani</name>
    <dbReference type="NCBI Taxonomy" id="2792013"/>
    <lineage>
        <taxon>Bacteria</taxon>
        <taxon>Bacillati</taxon>
        <taxon>Actinomycetota</taxon>
        <taxon>Actinomycetes</taxon>
        <taxon>Pseudonocardiales</taxon>
        <taxon>Pseudonocardiaceae</taxon>
        <taxon>Pseudonocardia</taxon>
    </lineage>
</organism>
<dbReference type="EMBL" id="JADQDF010000002">
    <property type="protein sequence ID" value="MBW0132480.1"/>
    <property type="molecule type" value="Genomic_DNA"/>
</dbReference>
<feature type="domain" description="Aminoglycoside phosphotransferase" evidence="1">
    <location>
        <begin position="55"/>
        <end position="285"/>
    </location>
</feature>
<dbReference type="InterPro" id="IPR002575">
    <property type="entry name" value="Aminoglycoside_PTrfase"/>
</dbReference>
<keyword evidence="3" id="KW-1185">Reference proteome</keyword>
<sequence>MSTDAIYVPPQRIGITEIGENDAIRVAATVEAACEVFALHDYVVAELVKHSNVTARLVSTTGPPLALRLRTAPGVDGRTEFAWLDAVRRGTDLAVVEPFAEEFDRTLRMVTGPDGRPVECALFRWAEGRPLAADLTEVNYHALGRMSARLHRFSSTWTPPSGLRPLVWDRTMYYGGTSLVIGDDRYLEVVSRRDAATVHDVVREADRELARLARAADRMFLHGNIEMWNVLTTGPGELRLLDFEDVMVGPPVLDVAVTLFYGRERADHGALVRAYEAGYRTVREWPVRDRRQMDLLVAARAAMLLNHGLQTEADPRSVTERLLPLILAAAA</sequence>
<dbReference type="RefSeq" id="WP_218590537.1">
    <property type="nucleotide sequence ID" value="NZ_JADQDE010000015.1"/>
</dbReference>
<evidence type="ECO:0000313" key="3">
    <source>
        <dbReference type="Proteomes" id="UP000694300"/>
    </source>
</evidence>
<dbReference type="Proteomes" id="UP000694300">
    <property type="component" value="Unassembled WGS sequence"/>
</dbReference>
<comment type="caution">
    <text evidence="2">The sequence shown here is derived from an EMBL/GenBank/DDBJ whole genome shotgun (WGS) entry which is preliminary data.</text>
</comment>
<reference evidence="2 3" key="1">
    <citation type="submission" date="2020-11" db="EMBL/GenBank/DDBJ databases">
        <title>Pseudonocardia abyssalis sp. nov. and Pseudonocardia oceani sp. nov., description and phylogenomic analysis of two novel actinomycetes isolated from the deep Southern Ocean.</title>
        <authorList>
            <person name="Parra J."/>
        </authorList>
    </citation>
    <scope>NUCLEOTIDE SEQUENCE [LARGE SCALE GENOMIC DNA]</scope>
    <source>
        <strain evidence="3">KRD185</strain>
    </source>
</reference>
<protein>
    <submittedName>
        <fullName evidence="2">Phosphotransferase</fullName>
    </submittedName>
</protein>
<name>A0ABS6UJR8_9PSEU</name>
<dbReference type="Pfam" id="PF01636">
    <property type="entry name" value="APH"/>
    <property type="match status" value="1"/>
</dbReference>